<evidence type="ECO:0000313" key="3">
    <source>
        <dbReference type="Proteomes" id="UP000314986"/>
    </source>
</evidence>
<organism evidence="2 3">
    <name type="scientific">Callorhinchus milii</name>
    <name type="common">Ghost shark</name>
    <dbReference type="NCBI Taxonomy" id="7868"/>
    <lineage>
        <taxon>Eukaryota</taxon>
        <taxon>Metazoa</taxon>
        <taxon>Chordata</taxon>
        <taxon>Craniata</taxon>
        <taxon>Vertebrata</taxon>
        <taxon>Chondrichthyes</taxon>
        <taxon>Holocephali</taxon>
        <taxon>Chimaeriformes</taxon>
        <taxon>Callorhinchidae</taxon>
        <taxon>Callorhinchus</taxon>
    </lineage>
</organism>
<dbReference type="Proteomes" id="UP000314986">
    <property type="component" value="Unassembled WGS sequence"/>
</dbReference>
<keyword evidence="3" id="KW-1185">Reference proteome</keyword>
<dbReference type="Gene3D" id="1.25.40.420">
    <property type="match status" value="1"/>
</dbReference>
<dbReference type="PANTHER" id="PTHR46965">
    <property type="entry name" value="BTB/POZ DOMAIN-CONTAINING PROTEIN 19"/>
    <property type="match status" value="1"/>
</dbReference>
<gene>
    <name evidence="2" type="primary">LOC103182800</name>
</gene>
<evidence type="ECO:0000259" key="1">
    <source>
        <dbReference type="PROSITE" id="PS50097"/>
    </source>
</evidence>
<dbReference type="STRING" id="7868.ENSCMIP00000023941"/>
<dbReference type="SMART" id="SM00225">
    <property type="entry name" value="BTB"/>
    <property type="match status" value="1"/>
</dbReference>
<reference evidence="3" key="3">
    <citation type="journal article" date="2014" name="Nature">
        <title>Elephant shark genome provides unique insights into gnathostome evolution.</title>
        <authorList>
            <consortium name="International Elephant Shark Genome Sequencing Consortium"/>
            <person name="Venkatesh B."/>
            <person name="Lee A.P."/>
            <person name="Ravi V."/>
            <person name="Maurya A.K."/>
            <person name="Lian M.M."/>
            <person name="Swann J.B."/>
            <person name="Ohta Y."/>
            <person name="Flajnik M.F."/>
            <person name="Sutoh Y."/>
            <person name="Kasahara M."/>
            <person name="Hoon S."/>
            <person name="Gangu V."/>
            <person name="Roy S.W."/>
            <person name="Irimia M."/>
            <person name="Korzh V."/>
            <person name="Kondrychyn I."/>
            <person name="Lim Z.W."/>
            <person name="Tay B.H."/>
            <person name="Tohari S."/>
            <person name="Kong K.W."/>
            <person name="Ho S."/>
            <person name="Lorente-Galdos B."/>
            <person name="Quilez J."/>
            <person name="Marques-Bonet T."/>
            <person name="Raney B.J."/>
            <person name="Ingham P.W."/>
            <person name="Tay A."/>
            <person name="Hillier L.W."/>
            <person name="Minx P."/>
            <person name="Boehm T."/>
            <person name="Wilson R.K."/>
            <person name="Brenner S."/>
            <person name="Warren W.C."/>
        </authorList>
    </citation>
    <scope>NUCLEOTIDE SEQUENCE [LARGE SCALE GENOMIC DNA]</scope>
</reference>
<dbReference type="InterPro" id="IPR011705">
    <property type="entry name" value="BACK"/>
</dbReference>
<dbReference type="CDD" id="cd18294">
    <property type="entry name" value="BTB_POZ_BTBD19"/>
    <property type="match status" value="1"/>
</dbReference>
<feature type="domain" description="BTB" evidence="1">
    <location>
        <begin position="39"/>
        <end position="112"/>
    </location>
</feature>
<dbReference type="Gene3D" id="3.30.710.10">
    <property type="entry name" value="Potassium Channel Kv1.1, Chain A"/>
    <property type="match status" value="1"/>
</dbReference>
<name>A0A4W3I8X6_CALMI</name>
<accession>A0A4W3I8X6</accession>
<dbReference type="PROSITE" id="PS50097">
    <property type="entry name" value="BTB"/>
    <property type="match status" value="1"/>
</dbReference>
<dbReference type="InParanoid" id="A0A4W3I8X6"/>
<dbReference type="Pfam" id="PF00651">
    <property type="entry name" value="BTB"/>
    <property type="match status" value="1"/>
</dbReference>
<proteinExistence type="predicted"/>
<evidence type="ECO:0000313" key="2">
    <source>
        <dbReference type="Ensembl" id="ENSCMIP00000023941.1"/>
    </source>
</evidence>
<dbReference type="Ensembl" id="ENSCMIT00000024344.1">
    <property type="protein sequence ID" value="ENSCMIP00000023941.1"/>
    <property type="gene ID" value="ENSCMIG00000010660.1"/>
</dbReference>
<dbReference type="CDD" id="cd18494">
    <property type="entry name" value="BACK_BTBD19"/>
    <property type="match status" value="1"/>
</dbReference>
<reference evidence="3" key="2">
    <citation type="journal article" date="2007" name="PLoS Biol.">
        <title>Survey sequencing and comparative analysis of the elephant shark (Callorhinchus milii) genome.</title>
        <authorList>
            <person name="Venkatesh B."/>
            <person name="Kirkness E.F."/>
            <person name="Loh Y.H."/>
            <person name="Halpern A.L."/>
            <person name="Lee A.P."/>
            <person name="Johnson J."/>
            <person name="Dandona N."/>
            <person name="Viswanathan L.D."/>
            <person name="Tay A."/>
            <person name="Venter J.C."/>
            <person name="Strausberg R.L."/>
            <person name="Brenner S."/>
        </authorList>
    </citation>
    <scope>NUCLEOTIDE SEQUENCE [LARGE SCALE GENOMIC DNA]</scope>
</reference>
<dbReference type="PANTHER" id="PTHR46965:SF1">
    <property type="entry name" value="BTB_POZ DOMAIN-CONTAINING PROTEIN 19"/>
    <property type="match status" value="1"/>
</dbReference>
<reference evidence="3" key="1">
    <citation type="journal article" date="2006" name="Science">
        <title>Ancient noncoding elements conserved in the human genome.</title>
        <authorList>
            <person name="Venkatesh B."/>
            <person name="Kirkness E.F."/>
            <person name="Loh Y.H."/>
            <person name="Halpern A.L."/>
            <person name="Lee A.P."/>
            <person name="Johnson J."/>
            <person name="Dandona N."/>
            <person name="Viswanathan L.D."/>
            <person name="Tay A."/>
            <person name="Venter J.C."/>
            <person name="Strausberg R.L."/>
            <person name="Brenner S."/>
        </authorList>
    </citation>
    <scope>NUCLEOTIDE SEQUENCE [LARGE SCALE GENOMIC DNA]</scope>
</reference>
<dbReference type="InterPro" id="IPR000210">
    <property type="entry name" value="BTB/POZ_dom"/>
</dbReference>
<dbReference type="InterPro" id="IPR042846">
    <property type="entry name" value="BTBD19"/>
</dbReference>
<sequence>MLPAQPSPAQPGYGSCLISSQTQQRVSPLRDHRVSSGISDVEFIVGEEKRVVYAHRCVLACRCQLFHDMFVQQQPVCGPQEANLPFVFPNVQPDVFLAVLEFLYTNRVTLSGQIALEVLTSAVEYGLDDLRKLCVHYISSTLSVQSVCEALQAAVTYAQTDMKRKCLAFIEHHTKGIVKTQGFHELSDPALLAILQSDLLTIDEPDLITCVREWAHVNSVVLSVSVPDTAKEVVHELRLFLLDPEELTALEAENKKDNFIPVDKIAEVWKFHALKNPSAISSHLLQRRRGTQPREHHKYLSLHHKSKITKDF</sequence>
<reference evidence="2" key="5">
    <citation type="submission" date="2025-09" db="UniProtKB">
        <authorList>
            <consortium name="Ensembl"/>
        </authorList>
    </citation>
    <scope>IDENTIFICATION</scope>
</reference>
<dbReference type="SUPFAM" id="SSF54695">
    <property type="entry name" value="POZ domain"/>
    <property type="match status" value="1"/>
</dbReference>
<protein>
    <recommendedName>
        <fullName evidence="1">BTB domain-containing protein</fullName>
    </recommendedName>
</protein>
<dbReference type="InterPro" id="IPR011333">
    <property type="entry name" value="SKP1/BTB/POZ_sf"/>
</dbReference>
<dbReference type="Pfam" id="PF07707">
    <property type="entry name" value="BACK"/>
    <property type="match status" value="1"/>
</dbReference>
<reference evidence="2" key="4">
    <citation type="submission" date="2025-08" db="UniProtKB">
        <authorList>
            <consortium name="Ensembl"/>
        </authorList>
    </citation>
    <scope>IDENTIFICATION</scope>
</reference>
<dbReference type="GeneTree" id="ENSGT00940000162133"/>
<dbReference type="AlphaFoldDB" id="A0A4W3I8X6"/>
<dbReference type="OMA" id="AWRFHAL"/>